<evidence type="ECO:0000259" key="16">
    <source>
        <dbReference type="PROSITE" id="PS50304"/>
    </source>
</evidence>
<dbReference type="InterPro" id="IPR002999">
    <property type="entry name" value="Tudor"/>
</dbReference>
<keyword evidence="18" id="KW-1185">Reference proteome</keyword>
<dbReference type="PROSITE" id="PS50174">
    <property type="entry name" value="G_PATCH"/>
    <property type="match status" value="1"/>
</dbReference>
<evidence type="ECO:0000256" key="13">
    <source>
        <dbReference type="SAM" id="MobiDB-lite"/>
    </source>
</evidence>
<dbReference type="PROSITE" id="PS50103">
    <property type="entry name" value="ZF_C3H1"/>
    <property type="match status" value="1"/>
</dbReference>
<evidence type="ECO:0000313" key="17">
    <source>
        <dbReference type="EMBL" id="KAL3871835.1"/>
    </source>
</evidence>
<feature type="compositionally biased region" description="Basic and acidic residues" evidence="13">
    <location>
        <begin position="482"/>
        <end position="494"/>
    </location>
</feature>
<dbReference type="Proteomes" id="UP001634394">
    <property type="component" value="Unassembled WGS sequence"/>
</dbReference>
<keyword evidence="12" id="KW-0175">Coiled coil</keyword>
<feature type="domain" description="G-patch" evidence="15">
    <location>
        <begin position="356"/>
        <end position="402"/>
    </location>
</feature>
<dbReference type="GO" id="GO:0005634">
    <property type="term" value="C:nucleus"/>
    <property type="evidence" value="ECO:0007669"/>
    <property type="project" value="UniProtKB-SubCell"/>
</dbReference>
<proteinExistence type="predicted"/>
<keyword evidence="3" id="KW-0678">Repressor</keyword>
<dbReference type="PROSITE" id="PS50304">
    <property type="entry name" value="TUDOR"/>
    <property type="match status" value="1"/>
</dbReference>
<evidence type="ECO:0000256" key="8">
    <source>
        <dbReference type="ARBA" id="ARBA00023125"/>
    </source>
</evidence>
<feature type="domain" description="Tudor" evidence="16">
    <location>
        <begin position="247"/>
        <end position="306"/>
    </location>
</feature>
<feature type="zinc finger region" description="C3H1-type" evidence="11">
    <location>
        <begin position="208"/>
        <end position="231"/>
    </location>
</feature>
<dbReference type="InterPro" id="IPR000571">
    <property type="entry name" value="Znf_CCCH"/>
</dbReference>
<dbReference type="AlphaFoldDB" id="A0ABD3WD40"/>
<protein>
    <recommendedName>
        <fullName evidence="2">Zinc finger CCCH-type with G patch domain-containing protein</fullName>
    </recommendedName>
</protein>
<dbReference type="Gene3D" id="2.30.30.140">
    <property type="match status" value="1"/>
</dbReference>
<keyword evidence="4 11" id="KW-0479">Metal-binding</keyword>
<dbReference type="EMBL" id="JBJQND010000007">
    <property type="protein sequence ID" value="KAL3871835.1"/>
    <property type="molecule type" value="Genomic_DNA"/>
</dbReference>
<keyword evidence="6 11" id="KW-0862">Zinc</keyword>
<keyword evidence="7" id="KW-0805">Transcription regulation</keyword>
<evidence type="ECO:0000256" key="5">
    <source>
        <dbReference type="ARBA" id="ARBA00022771"/>
    </source>
</evidence>
<name>A0ABD3WD40_SINWO</name>
<dbReference type="PANTHER" id="PTHR46297">
    <property type="entry name" value="ZINC FINGER CCCH-TYPE WITH G PATCH DOMAIN-CONTAINING PROTEIN"/>
    <property type="match status" value="1"/>
</dbReference>
<evidence type="ECO:0000313" key="18">
    <source>
        <dbReference type="Proteomes" id="UP001634394"/>
    </source>
</evidence>
<dbReference type="SMART" id="SM00443">
    <property type="entry name" value="G_patch"/>
    <property type="match status" value="1"/>
</dbReference>
<organism evidence="17 18">
    <name type="scientific">Sinanodonta woodiana</name>
    <name type="common">Chinese pond mussel</name>
    <name type="synonym">Anodonta woodiana</name>
    <dbReference type="NCBI Taxonomy" id="1069815"/>
    <lineage>
        <taxon>Eukaryota</taxon>
        <taxon>Metazoa</taxon>
        <taxon>Spiralia</taxon>
        <taxon>Lophotrochozoa</taxon>
        <taxon>Mollusca</taxon>
        <taxon>Bivalvia</taxon>
        <taxon>Autobranchia</taxon>
        <taxon>Heteroconchia</taxon>
        <taxon>Palaeoheterodonta</taxon>
        <taxon>Unionida</taxon>
        <taxon>Unionoidea</taxon>
        <taxon>Unionidae</taxon>
        <taxon>Unioninae</taxon>
        <taxon>Sinanodonta</taxon>
    </lineage>
</organism>
<evidence type="ECO:0000256" key="3">
    <source>
        <dbReference type="ARBA" id="ARBA00022491"/>
    </source>
</evidence>
<evidence type="ECO:0000256" key="6">
    <source>
        <dbReference type="ARBA" id="ARBA00022833"/>
    </source>
</evidence>
<feature type="region of interest" description="Disordered" evidence="13">
    <location>
        <begin position="96"/>
        <end position="145"/>
    </location>
</feature>
<dbReference type="Pfam" id="PF01585">
    <property type="entry name" value="G-patch"/>
    <property type="match status" value="1"/>
</dbReference>
<reference evidence="17 18" key="1">
    <citation type="submission" date="2024-11" db="EMBL/GenBank/DDBJ databases">
        <title>Chromosome-level genome assembly of the freshwater bivalve Anodonta woodiana.</title>
        <authorList>
            <person name="Chen X."/>
        </authorList>
    </citation>
    <scope>NUCLEOTIDE SEQUENCE [LARGE SCALE GENOMIC DNA]</scope>
    <source>
        <strain evidence="17">MN2024</strain>
        <tissue evidence="17">Gills</tissue>
    </source>
</reference>
<dbReference type="InterPro" id="IPR000467">
    <property type="entry name" value="G_patch_dom"/>
</dbReference>
<evidence type="ECO:0000256" key="11">
    <source>
        <dbReference type="PROSITE-ProRule" id="PRU00723"/>
    </source>
</evidence>
<dbReference type="SUPFAM" id="SSF63748">
    <property type="entry name" value="Tudor/PWWP/MBT"/>
    <property type="match status" value="1"/>
</dbReference>
<accession>A0ABD3WD40</accession>
<keyword evidence="9" id="KW-0804">Transcription</keyword>
<feature type="region of interest" description="Disordered" evidence="13">
    <location>
        <begin position="468"/>
        <end position="494"/>
    </location>
</feature>
<feature type="region of interest" description="Disordered" evidence="13">
    <location>
        <begin position="304"/>
        <end position="333"/>
    </location>
</feature>
<evidence type="ECO:0000259" key="14">
    <source>
        <dbReference type="PROSITE" id="PS50103"/>
    </source>
</evidence>
<feature type="coiled-coil region" evidence="12">
    <location>
        <begin position="500"/>
        <end position="527"/>
    </location>
</feature>
<evidence type="ECO:0000256" key="9">
    <source>
        <dbReference type="ARBA" id="ARBA00023163"/>
    </source>
</evidence>
<keyword evidence="8" id="KW-0238">DNA-binding</keyword>
<evidence type="ECO:0000256" key="2">
    <source>
        <dbReference type="ARBA" id="ARBA00022414"/>
    </source>
</evidence>
<dbReference type="GO" id="GO:0003677">
    <property type="term" value="F:DNA binding"/>
    <property type="evidence" value="ECO:0007669"/>
    <property type="project" value="UniProtKB-KW"/>
</dbReference>
<feature type="compositionally biased region" description="Basic and acidic residues" evidence="13">
    <location>
        <begin position="304"/>
        <end position="320"/>
    </location>
</feature>
<sequence>MDEENLKTSIKLYKDQLQQIDQALQISGESADLAQLKADIGELIKLTEESLLSLKKSKLLQALDTTDVRTDNTCNVSQADMDLEYAAFKAMLEEDTSQSNTTDNAILDSKPDLTNNSSAEGRVLEERRLSAVSDSDSSQENSSQFAENSLSDIYNDIVGMRCRAPYTLEWGAMSYCNAMIAGIECGKNTDESKVRVLFCNPTHNSMLPCKFYLEGKCRFSQSECRYSHGCLVDVEEIREFQDPDYSLLTVEGKCLARYEDDIWYKATVTSVNLKKNQVTVSYDSYKDTATRGFEDVIPLEAESFEARDSDTDHEGRHDRCNSLSNNEESDEEDALPVLLWQPKQTTAALGQWEEHTRGIGSKLMLKMGYIHGQGLGKNGEGRAEPVPIQVLPAGKSLDKIMELKEMSGDINMFDPMKKMEKKKKKAINKQEKSSKKKETPNVFDFINKKLGGKKGHLSDLIHSHPCKDSAAAGPSHGRPHHQISEHDLHKKSDKNLGVQLVKTSEEIRSVTKELARLQQSLARNETRDKKMAEQVRQKIGSLQNYLCSLKDSEKTLESHQMKRNDHKKLAVF</sequence>
<comment type="subcellular location">
    <subcellularLocation>
        <location evidence="1">Nucleus</location>
    </subcellularLocation>
</comment>
<dbReference type="GO" id="GO:0008270">
    <property type="term" value="F:zinc ion binding"/>
    <property type="evidence" value="ECO:0007669"/>
    <property type="project" value="UniProtKB-KW"/>
</dbReference>
<keyword evidence="5 11" id="KW-0863">Zinc-finger</keyword>
<evidence type="ECO:0000256" key="10">
    <source>
        <dbReference type="ARBA" id="ARBA00023242"/>
    </source>
</evidence>
<dbReference type="Gene3D" id="2.30.30.1190">
    <property type="match status" value="1"/>
</dbReference>
<feature type="domain" description="C3H1-type" evidence="14">
    <location>
        <begin position="208"/>
        <end position="231"/>
    </location>
</feature>
<evidence type="ECO:0000256" key="12">
    <source>
        <dbReference type="SAM" id="Coils"/>
    </source>
</evidence>
<evidence type="ECO:0000259" key="15">
    <source>
        <dbReference type="PROSITE" id="PS50174"/>
    </source>
</evidence>
<gene>
    <name evidence="17" type="ORF">ACJMK2_039807</name>
</gene>
<evidence type="ECO:0000256" key="7">
    <source>
        <dbReference type="ARBA" id="ARBA00023015"/>
    </source>
</evidence>
<feature type="compositionally biased region" description="Low complexity" evidence="13">
    <location>
        <begin position="130"/>
        <end position="144"/>
    </location>
</feature>
<comment type="caution">
    <text evidence="17">The sequence shown here is derived from an EMBL/GenBank/DDBJ whole genome shotgun (WGS) entry which is preliminary data.</text>
</comment>
<dbReference type="CDD" id="cd20384">
    <property type="entry name" value="Tudor_ZGPAT"/>
    <property type="match status" value="1"/>
</dbReference>
<keyword evidence="10" id="KW-0539">Nucleus</keyword>
<dbReference type="PANTHER" id="PTHR46297:SF1">
    <property type="entry name" value="ZINC FINGER CCCH-TYPE WITH G PATCH DOMAIN-CONTAINING PROTEIN"/>
    <property type="match status" value="1"/>
</dbReference>
<evidence type="ECO:0000256" key="1">
    <source>
        <dbReference type="ARBA" id="ARBA00004123"/>
    </source>
</evidence>
<evidence type="ECO:0000256" key="4">
    <source>
        <dbReference type="ARBA" id="ARBA00022723"/>
    </source>
</evidence>